<dbReference type="AlphaFoldDB" id="A0A8H4QP06"/>
<feature type="region of interest" description="Disordered" evidence="1">
    <location>
        <begin position="334"/>
        <end position="421"/>
    </location>
</feature>
<comment type="caution">
    <text evidence="3">The sequence shown here is derived from an EMBL/GenBank/DDBJ whole genome shotgun (WGS) entry which is preliminary data.</text>
</comment>
<feature type="region of interest" description="Disordered" evidence="1">
    <location>
        <begin position="256"/>
        <end position="289"/>
    </location>
</feature>
<evidence type="ECO:0000259" key="2">
    <source>
        <dbReference type="Pfam" id="PF06911"/>
    </source>
</evidence>
<feature type="domain" description="Senescence" evidence="2">
    <location>
        <begin position="221"/>
        <end position="499"/>
    </location>
</feature>
<name>A0A8H4QP06_9AGAR</name>
<feature type="compositionally biased region" description="Low complexity" evidence="1">
    <location>
        <begin position="399"/>
        <end position="411"/>
    </location>
</feature>
<dbReference type="Pfam" id="PF06911">
    <property type="entry name" value="Senescence"/>
    <property type="match status" value="1"/>
</dbReference>
<organism evidence="3 4">
    <name type="scientific">Agrocybe pediades</name>
    <dbReference type="NCBI Taxonomy" id="84607"/>
    <lineage>
        <taxon>Eukaryota</taxon>
        <taxon>Fungi</taxon>
        <taxon>Dikarya</taxon>
        <taxon>Basidiomycota</taxon>
        <taxon>Agaricomycotina</taxon>
        <taxon>Agaricomycetes</taxon>
        <taxon>Agaricomycetidae</taxon>
        <taxon>Agaricales</taxon>
        <taxon>Agaricineae</taxon>
        <taxon>Strophariaceae</taxon>
        <taxon>Agrocybe</taxon>
    </lineage>
</organism>
<gene>
    <name evidence="3" type="ORF">D9613_003480</name>
</gene>
<sequence length="525" mass="56280">MTPEAYLLLSLPDASLTTGGGGYPETGVLNLECVSMPSPDSKNEQDKNVYLVLRINSTEVPIDPARVVRRFDEPGRRVYSFAGTQIDPSEMVLAIATPSSKGELTDKIDAFDNILEQYVTEFHGPLHDSNTIAGQSTTVDIKQADSKRDLRGQLVMVNEDTGEVVGQVEDRFRIEEDPVMHQPGHENDPVIIEVGEEYSTRQSDKDALTAFARIVPPEQRNWITSSANIASHAISMTTNLILTTITTASSFYISHSTPSPHASGTSTPTGTRSTTPGAPGAPPPLPPRALVFLTSDKTKKNLNTIHAYSGEAVKISSKTVGMIDKMIRRAIGAGPKRQKYFPTRKDGAGQESGSTLTAPGPALPAKSRSPSPHPSPPPYSYSSEKQQGEKPPLPPRNLGNTNAAAGSSTSSQPPPLPPRLTTKDHLLISADLILSTIDDSTRRLLDTGTEQVGRIVGHKYGPEAAQSSLLMAGTARNVGLVYVDMSGIGRRALLKRAGKNFVKARVKNMMGLNAAQPVPTPKSAQ</sequence>
<evidence type="ECO:0000256" key="1">
    <source>
        <dbReference type="SAM" id="MobiDB-lite"/>
    </source>
</evidence>
<evidence type="ECO:0000313" key="4">
    <source>
        <dbReference type="Proteomes" id="UP000521872"/>
    </source>
</evidence>
<accession>A0A8H4QP06</accession>
<protein>
    <recommendedName>
        <fullName evidence="2">Senescence domain-containing protein</fullName>
    </recommendedName>
</protein>
<feature type="compositionally biased region" description="Low complexity" evidence="1">
    <location>
        <begin position="262"/>
        <end position="278"/>
    </location>
</feature>
<dbReference type="EMBL" id="JAACJL010000044">
    <property type="protein sequence ID" value="KAF4614498.1"/>
    <property type="molecule type" value="Genomic_DNA"/>
</dbReference>
<proteinExistence type="predicted"/>
<reference evidence="3 4" key="1">
    <citation type="submission" date="2019-12" db="EMBL/GenBank/DDBJ databases">
        <authorList>
            <person name="Floudas D."/>
            <person name="Bentzer J."/>
            <person name="Ahren D."/>
            <person name="Johansson T."/>
            <person name="Persson P."/>
            <person name="Tunlid A."/>
        </authorList>
    </citation>
    <scope>NUCLEOTIDE SEQUENCE [LARGE SCALE GENOMIC DNA]</scope>
    <source>
        <strain evidence="3 4">CBS 102.39</strain>
    </source>
</reference>
<evidence type="ECO:0000313" key="3">
    <source>
        <dbReference type="EMBL" id="KAF4614498.1"/>
    </source>
</evidence>
<keyword evidence="4" id="KW-1185">Reference proteome</keyword>
<dbReference type="InterPro" id="IPR009686">
    <property type="entry name" value="Senescence/spartin_C"/>
</dbReference>
<dbReference type="Proteomes" id="UP000521872">
    <property type="component" value="Unassembled WGS sequence"/>
</dbReference>